<keyword evidence="3" id="KW-0238">DNA-binding</keyword>
<dbReference type="InterPro" id="IPR050176">
    <property type="entry name" value="LTTR"/>
</dbReference>
<dbReference type="PROSITE" id="PS50931">
    <property type="entry name" value="HTH_LYSR"/>
    <property type="match status" value="1"/>
</dbReference>
<reference evidence="8" key="1">
    <citation type="submission" date="2015-09" db="EMBL/GenBank/DDBJ databases">
        <title>Complete genome of Arthrobacter alpinus strain R3.8.</title>
        <authorList>
            <person name="See-Too W.S."/>
            <person name="Chan K.G."/>
        </authorList>
    </citation>
    <scope>NUCLEOTIDE SEQUENCE [LARGE SCALE GENOMIC DNA]</scope>
    <source>
        <strain evidence="8">R3.8</strain>
    </source>
</reference>
<dbReference type="SUPFAM" id="SSF53850">
    <property type="entry name" value="Periplasmic binding protein-like II"/>
    <property type="match status" value="1"/>
</dbReference>
<dbReference type="AlphaFoldDB" id="A0A0M4R205"/>
<dbReference type="Pfam" id="PF03466">
    <property type="entry name" value="LysR_substrate"/>
    <property type="match status" value="1"/>
</dbReference>
<accession>A0A0M4R205</accession>
<dbReference type="InterPro" id="IPR036390">
    <property type="entry name" value="WH_DNA-bd_sf"/>
</dbReference>
<sequence length="294" mass="31020">MTFQTDQLRTFLAVLECGTFDAAAQQLHVTGSAVSQRIKAMEQAAGQVLLQRTTPVAATTAGVVVHKLARQQRQLQADAAAELGLSGTTGTAIAVAVNADSLATWFMAALALVPPDAGLRFEVLREDEQHSAGLLRSGEAMAAVTATPDPVQGCTSVPLGAMNYRPVASTAFMRRWFPGGFSPELLATAPAVQFDRSDTLQSNFFTEVSASPLTGPQHYIPDTIQFSAAVQLGLGWGLMPAVHCRAGLSSGDLVELMPGHISSIGLYWQRWKIQSTALDLLTTAVVTAAAKALS</sequence>
<name>A0A0M4R205_9MICC</name>
<dbReference type="Gene3D" id="1.10.10.10">
    <property type="entry name" value="Winged helix-like DNA-binding domain superfamily/Winged helix DNA-binding domain"/>
    <property type="match status" value="1"/>
</dbReference>
<dbReference type="Gene3D" id="3.40.190.290">
    <property type="match status" value="1"/>
</dbReference>
<dbReference type="InterPro" id="IPR005119">
    <property type="entry name" value="LysR_subst-bd"/>
</dbReference>
<evidence type="ECO:0000256" key="4">
    <source>
        <dbReference type="ARBA" id="ARBA00023159"/>
    </source>
</evidence>
<dbReference type="OrthoDB" id="3252676at2"/>
<dbReference type="NCBIfam" id="NF009888">
    <property type="entry name" value="PRK13348.1"/>
    <property type="match status" value="1"/>
</dbReference>
<feature type="domain" description="HTH lysR-type" evidence="6">
    <location>
        <begin position="1"/>
        <end position="59"/>
    </location>
</feature>
<evidence type="ECO:0000256" key="5">
    <source>
        <dbReference type="ARBA" id="ARBA00023163"/>
    </source>
</evidence>
<keyword evidence="5" id="KW-0804">Transcription</keyword>
<dbReference type="GO" id="GO:0003700">
    <property type="term" value="F:DNA-binding transcription factor activity"/>
    <property type="evidence" value="ECO:0007669"/>
    <property type="project" value="InterPro"/>
</dbReference>
<evidence type="ECO:0000313" key="8">
    <source>
        <dbReference type="Proteomes" id="UP000062833"/>
    </source>
</evidence>
<evidence type="ECO:0000313" key="7">
    <source>
        <dbReference type="EMBL" id="ALE94314.1"/>
    </source>
</evidence>
<keyword evidence="8" id="KW-1185">Reference proteome</keyword>
<dbReference type="NCBIfam" id="TIGR03298">
    <property type="entry name" value="argP"/>
    <property type="match status" value="1"/>
</dbReference>
<gene>
    <name evidence="7" type="ORF">AOC05_15665</name>
</gene>
<dbReference type="InterPro" id="IPR036388">
    <property type="entry name" value="WH-like_DNA-bd_sf"/>
</dbReference>
<dbReference type="InterPro" id="IPR017685">
    <property type="entry name" value="ArgP"/>
</dbReference>
<dbReference type="KEGG" id="aaq:AOC05_15665"/>
<dbReference type="GO" id="GO:0003677">
    <property type="term" value="F:DNA binding"/>
    <property type="evidence" value="ECO:0007669"/>
    <property type="project" value="UniProtKB-KW"/>
</dbReference>
<keyword evidence="4" id="KW-0010">Activator</keyword>
<dbReference type="SUPFAM" id="SSF46785">
    <property type="entry name" value="Winged helix' DNA-binding domain"/>
    <property type="match status" value="1"/>
</dbReference>
<evidence type="ECO:0000259" key="6">
    <source>
        <dbReference type="PROSITE" id="PS50931"/>
    </source>
</evidence>
<proteinExistence type="inferred from homology"/>
<dbReference type="PANTHER" id="PTHR30579">
    <property type="entry name" value="TRANSCRIPTIONAL REGULATOR"/>
    <property type="match status" value="1"/>
</dbReference>
<dbReference type="Proteomes" id="UP000062833">
    <property type="component" value="Chromosome"/>
</dbReference>
<dbReference type="Pfam" id="PF00126">
    <property type="entry name" value="HTH_1"/>
    <property type="match status" value="1"/>
</dbReference>
<organism evidence="7 8">
    <name type="scientific">Arthrobacter alpinus</name>
    <dbReference type="NCBI Taxonomy" id="656366"/>
    <lineage>
        <taxon>Bacteria</taxon>
        <taxon>Bacillati</taxon>
        <taxon>Actinomycetota</taxon>
        <taxon>Actinomycetes</taxon>
        <taxon>Micrococcales</taxon>
        <taxon>Micrococcaceae</taxon>
        <taxon>Arthrobacter</taxon>
    </lineage>
</organism>
<evidence type="ECO:0000256" key="3">
    <source>
        <dbReference type="ARBA" id="ARBA00023125"/>
    </source>
</evidence>
<dbReference type="PANTHER" id="PTHR30579:SF2">
    <property type="entry name" value="HTH-TYPE TRANSCRIPTIONAL REGULATOR ARGP"/>
    <property type="match status" value="1"/>
</dbReference>
<evidence type="ECO:0000256" key="2">
    <source>
        <dbReference type="ARBA" id="ARBA00023015"/>
    </source>
</evidence>
<dbReference type="EMBL" id="CP012677">
    <property type="protein sequence ID" value="ALE94314.1"/>
    <property type="molecule type" value="Genomic_DNA"/>
</dbReference>
<dbReference type="NCBIfam" id="NF002964">
    <property type="entry name" value="PRK03635.1"/>
    <property type="match status" value="1"/>
</dbReference>
<dbReference type="InterPro" id="IPR000847">
    <property type="entry name" value="LysR_HTH_N"/>
</dbReference>
<protein>
    <recommendedName>
        <fullName evidence="6">HTH lysR-type domain-containing protein</fullName>
    </recommendedName>
</protein>
<dbReference type="PATRIC" id="fig|656366.3.peg.3386"/>
<comment type="similarity">
    <text evidence="1">Belongs to the LysR transcriptional regulatory family.</text>
</comment>
<keyword evidence="2" id="KW-0805">Transcription regulation</keyword>
<evidence type="ECO:0000256" key="1">
    <source>
        <dbReference type="ARBA" id="ARBA00009437"/>
    </source>
</evidence>